<gene>
    <name evidence="19 20" type="primary">cobS</name>
    <name evidence="20" type="ORF">H9650_04615</name>
</gene>
<dbReference type="EMBL" id="JACSQO010000001">
    <property type="protein sequence ID" value="MBD7943395.1"/>
    <property type="molecule type" value="Genomic_DNA"/>
</dbReference>
<comment type="subcellular location">
    <subcellularLocation>
        <location evidence="2 19">Cell membrane</location>
        <topology evidence="2 19">Multi-pass membrane protein</topology>
    </subcellularLocation>
</comment>
<dbReference type="Pfam" id="PF02654">
    <property type="entry name" value="CobS"/>
    <property type="match status" value="1"/>
</dbReference>
<keyword evidence="10 19" id="KW-0812">Transmembrane</keyword>
<keyword evidence="21" id="KW-1185">Reference proteome</keyword>
<feature type="transmembrane region" description="Helical" evidence="19">
    <location>
        <begin position="58"/>
        <end position="79"/>
    </location>
</feature>
<evidence type="ECO:0000256" key="6">
    <source>
        <dbReference type="ARBA" id="ARBA00015850"/>
    </source>
</evidence>
<dbReference type="EC" id="2.7.8.26" evidence="5 19"/>
<dbReference type="HAMAP" id="MF_00719">
    <property type="entry name" value="CobS"/>
    <property type="match status" value="1"/>
</dbReference>
<name>A0ABR8R6H1_9BACI</name>
<keyword evidence="7 19" id="KW-1003">Cell membrane</keyword>
<evidence type="ECO:0000313" key="20">
    <source>
        <dbReference type="EMBL" id="MBD7943395.1"/>
    </source>
</evidence>
<feature type="transmembrane region" description="Helical" evidence="19">
    <location>
        <begin position="174"/>
        <end position="192"/>
    </location>
</feature>
<evidence type="ECO:0000256" key="5">
    <source>
        <dbReference type="ARBA" id="ARBA00013200"/>
    </source>
</evidence>
<evidence type="ECO:0000256" key="18">
    <source>
        <dbReference type="ARBA" id="ARBA00049504"/>
    </source>
</evidence>
<evidence type="ECO:0000256" key="4">
    <source>
        <dbReference type="ARBA" id="ARBA00010561"/>
    </source>
</evidence>
<feature type="transmembrane region" description="Helical" evidence="19">
    <location>
        <begin position="31"/>
        <end position="51"/>
    </location>
</feature>
<comment type="catalytic activity">
    <reaction evidence="17 19">
        <text>alpha-ribazole + adenosylcob(III)inamide-GDP = adenosylcob(III)alamin + GMP + H(+)</text>
        <dbReference type="Rhea" id="RHEA:16049"/>
        <dbReference type="ChEBI" id="CHEBI:10329"/>
        <dbReference type="ChEBI" id="CHEBI:15378"/>
        <dbReference type="ChEBI" id="CHEBI:18408"/>
        <dbReference type="ChEBI" id="CHEBI:58115"/>
        <dbReference type="ChEBI" id="CHEBI:60487"/>
        <dbReference type="EC" id="2.7.8.26"/>
    </reaction>
</comment>
<comment type="catalytic activity">
    <reaction evidence="18 19">
        <text>alpha-ribazole 5'-phosphate + adenosylcob(III)inamide-GDP = adenosylcob(III)alamin 5'-phosphate + GMP + H(+)</text>
        <dbReference type="Rhea" id="RHEA:23560"/>
        <dbReference type="ChEBI" id="CHEBI:15378"/>
        <dbReference type="ChEBI" id="CHEBI:57918"/>
        <dbReference type="ChEBI" id="CHEBI:58115"/>
        <dbReference type="ChEBI" id="CHEBI:60487"/>
        <dbReference type="ChEBI" id="CHEBI:60493"/>
        <dbReference type="EC" id="2.7.8.26"/>
    </reaction>
</comment>
<feature type="transmembrane region" description="Helical" evidence="19">
    <location>
        <begin position="133"/>
        <end position="154"/>
    </location>
</feature>
<keyword evidence="9 19" id="KW-0808">Transferase</keyword>
<evidence type="ECO:0000256" key="9">
    <source>
        <dbReference type="ARBA" id="ARBA00022679"/>
    </source>
</evidence>
<protein>
    <recommendedName>
        <fullName evidence="6 19">Adenosylcobinamide-GDP ribazoletransferase</fullName>
        <ecNumber evidence="5 19">2.7.8.26</ecNumber>
    </recommendedName>
    <alternativeName>
        <fullName evidence="16 19">Cobalamin synthase</fullName>
    </alternativeName>
    <alternativeName>
        <fullName evidence="15 19">Cobalamin-5'-phosphate synthase</fullName>
    </alternativeName>
</protein>
<feature type="transmembrane region" description="Helical" evidence="19">
    <location>
        <begin position="197"/>
        <end position="216"/>
    </location>
</feature>
<dbReference type="Proteomes" id="UP000640786">
    <property type="component" value="Unassembled WGS sequence"/>
</dbReference>
<keyword evidence="12 19" id="KW-1133">Transmembrane helix</keyword>
<dbReference type="InterPro" id="IPR003805">
    <property type="entry name" value="CobS"/>
</dbReference>
<sequence>MNSLLLAFQFFTVVPIQKSLPMEKRHITGMYSFFPWIGAVIGSIACLPIYFDWSSLMTAFAVVSLGILLSGGLHMDGFIDTSDAYFSYREQAKRMEILDDPRVGAFGVMATVLLIVGKIIIISEVLSAESFHFLFIIIIPFLSRVVLVILFGMTENAKESGLAHFFKQKLHVQTIIPLTASFLFIAICLIGLMTYWLIAMTLLIVLILFICIYRSWSLKNFGGITGDLLGASLELTEVILWITLLLLLS</sequence>
<evidence type="ECO:0000256" key="7">
    <source>
        <dbReference type="ARBA" id="ARBA00022475"/>
    </source>
</evidence>
<evidence type="ECO:0000256" key="1">
    <source>
        <dbReference type="ARBA" id="ARBA00001946"/>
    </source>
</evidence>
<keyword evidence="8 19" id="KW-0169">Cobalamin biosynthesis</keyword>
<reference evidence="20 21" key="1">
    <citation type="submission" date="2020-08" db="EMBL/GenBank/DDBJ databases">
        <title>A Genomic Blueprint of the Chicken Gut Microbiome.</title>
        <authorList>
            <person name="Gilroy R."/>
            <person name="Ravi A."/>
            <person name="Getino M."/>
            <person name="Pursley I."/>
            <person name="Horton D.L."/>
            <person name="Alikhan N.-F."/>
            <person name="Baker D."/>
            <person name="Gharbi K."/>
            <person name="Hall N."/>
            <person name="Watson M."/>
            <person name="Adriaenssens E.M."/>
            <person name="Foster-Nyarko E."/>
            <person name="Jarju S."/>
            <person name="Secka A."/>
            <person name="Antonio M."/>
            <person name="Oren A."/>
            <person name="Chaudhuri R."/>
            <person name="La Ragione R.M."/>
            <person name="Hildebrand F."/>
            <person name="Pallen M.J."/>
        </authorList>
    </citation>
    <scope>NUCLEOTIDE SEQUENCE [LARGE SCALE GENOMIC DNA]</scope>
    <source>
        <strain evidence="20 21">Sa2BUA9</strain>
    </source>
</reference>
<dbReference type="NCBIfam" id="TIGR00317">
    <property type="entry name" value="cobS"/>
    <property type="match status" value="1"/>
</dbReference>
<comment type="cofactor">
    <cofactor evidence="1 19">
        <name>Mg(2+)</name>
        <dbReference type="ChEBI" id="CHEBI:18420"/>
    </cofactor>
</comment>
<comment type="function">
    <text evidence="14 19">Joins adenosylcobinamide-GDP and alpha-ribazole to generate adenosylcobalamin (Ado-cobalamin). Also synthesizes adenosylcobalamin 5'-phosphate from adenosylcobinamide-GDP and alpha-ribazole 5'-phosphate.</text>
</comment>
<evidence type="ECO:0000256" key="11">
    <source>
        <dbReference type="ARBA" id="ARBA00022842"/>
    </source>
</evidence>
<dbReference type="PANTHER" id="PTHR34148">
    <property type="entry name" value="ADENOSYLCOBINAMIDE-GDP RIBAZOLETRANSFERASE"/>
    <property type="match status" value="1"/>
</dbReference>
<comment type="pathway">
    <text evidence="3 19">Cofactor biosynthesis; adenosylcobalamin biosynthesis; adenosylcobalamin from cob(II)yrinate a,c-diamide: step 7/7.</text>
</comment>
<evidence type="ECO:0000256" key="2">
    <source>
        <dbReference type="ARBA" id="ARBA00004651"/>
    </source>
</evidence>
<keyword evidence="13 19" id="KW-0472">Membrane</keyword>
<evidence type="ECO:0000256" key="8">
    <source>
        <dbReference type="ARBA" id="ARBA00022573"/>
    </source>
</evidence>
<feature type="transmembrane region" description="Helical" evidence="19">
    <location>
        <begin position="103"/>
        <end position="121"/>
    </location>
</feature>
<evidence type="ECO:0000256" key="12">
    <source>
        <dbReference type="ARBA" id="ARBA00022989"/>
    </source>
</evidence>
<feature type="transmembrane region" description="Helical" evidence="19">
    <location>
        <begin position="228"/>
        <end position="248"/>
    </location>
</feature>
<evidence type="ECO:0000256" key="16">
    <source>
        <dbReference type="ARBA" id="ARBA00032853"/>
    </source>
</evidence>
<evidence type="ECO:0000256" key="10">
    <source>
        <dbReference type="ARBA" id="ARBA00022692"/>
    </source>
</evidence>
<dbReference type="PANTHER" id="PTHR34148:SF1">
    <property type="entry name" value="ADENOSYLCOBINAMIDE-GDP RIBAZOLETRANSFERASE"/>
    <property type="match status" value="1"/>
</dbReference>
<proteinExistence type="inferred from homology"/>
<dbReference type="GO" id="GO:0051073">
    <property type="term" value="F:adenosylcobinamide-GDP ribazoletransferase activity"/>
    <property type="evidence" value="ECO:0007669"/>
    <property type="project" value="UniProtKB-EC"/>
</dbReference>
<keyword evidence="11 19" id="KW-0460">Magnesium</keyword>
<evidence type="ECO:0000256" key="15">
    <source>
        <dbReference type="ARBA" id="ARBA00032605"/>
    </source>
</evidence>
<dbReference type="RefSeq" id="WP_154311519.1">
    <property type="nucleotide sequence ID" value="NZ_JACSQO010000001.1"/>
</dbReference>
<comment type="caution">
    <text evidence="20">The sequence shown here is derived from an EMBL/GenBank/DDBJ whole genome shotgun (WGS) entry which is preliminary data.</text>
</comment>
<comment type="similarity">
    <text evidence="4 19">Belongs to the CobS family.</text>
</comment>
<organism evidence="20 21">
    <name type="scientific">Psychrobacillus faecigallinarum</name>
    <dbReference type="NCBI Taxonomy" id="2762235"/>
    <lineage>
        <taxon>Bacteria</taxon>
        <taxon>Bacillati</taxon>
        <taxon>Bacillota</taxon>
        <taxon>Bacilli</taxon>
        <taxon>Bacillales</taxon>
        <taxon>Bacillaceae</taxon>
        <taxon>Psychrobacillus</taxon>
    </lineage>
</organism>
<accession>A0ABR8R6H1</accession>
<evidence type="ECO:0000256" key="14">
    <source>
        <dbReference type="ARBA" id="ARBA00025228"/>
    </source>
</evidence>
<evidence type="ECO:0000256" key="3">
    <source>
        <dbReference type="ARBA" id="ARBA00004663"/>
    </source>
</evidence>
<evidence type="ECO:0000256" key="17">
    <source>
        <dbReference type="ARBA" id="ARBA00048623"/>
    </source>
</evidence>
<evidence type="ECO:0000256" key="19">
    <source>
        <dbReference type="HAMAP-Rule" id="MF_00719"/>
    </source>
</evidence>
<evidence type="ECO:0000313" key="21">
    <source>
        <dbReference type="Proteomes" id="UP000640786"/>
    </source>
</evidence>
<evidence type="ECO:0000256" key="13">
    <source>
        <dbReference type="ARBA" id="ARBA00023136"/>
    </source>
</evidence>